<dbReference type="InterPro" id="IPR032710">
    <property type="entry name" value="NTF2-like_dom_sf"/>
</dbReference>
<evidence type="ECO:0000259" key="1">
    <source>
        <dbReference type="Pfam" id="PF13577"/>
    </source>
</evidence>
<sequence length="162" mass="18418">MAVDITRLQRLVDRMEIQELVERFVVGLDQKSFDIDWARSIFTESGRFSFPNGVHSGVSGMPEFVTITMGRWRGSHHLAGVNLIAIDDDRARVRGNLIATHLHRDENREPFQVGDSYEGEVVRTEEGWRLAHLRFELIWFHGAPPGPSEPAISGDLEDSCEF</sequence>
<dbReference type="RefSeq" id="WP_317566057.1">
    <property type="nucleotide sequence ID" value="NZ_JAWLJX010000009.1"/>
</dbReference>
<gene>
    <name evidence="2" type="ORF">R3P96_21565</name>
</gene>
<dbReference type="Proteomes" id="UP001185755">
    <property type="component" value="Unassembled WGS sequence"/>
</dbReference>
<dbReference type="Gene3D" id="3.10.450.50">
    <property type="match status" value="1"/>
</dbReference>
<keyword evidence="3" id="KW-1185">Reference proteome</keyword>
<protein>
    <submittedName>
        <fullName evidence="2">Nuclear transport factor 2 family protein</fullName>
    </submittedName>
</protein>
<dbReference type="Pfam" id="PF13577">
    <property type="entry name" value="SnoaL_4"/>
    <property type="match status" value="1"/>
</dbReference>
<dbReference type="SUPFAM" id="SSF54427">
    <property type="entry name" value="NTF2-like"/>
    <property type="match status" value="1"/>
</dbReference>
<evidence type="ECO:0000313" key="3">
    <source>
        <dbReference type="Proteomes" id="UP001185755"/>
    </source>
</evidence>
<organism evidence="2 3">
    <name type="scientific">Rhodococcoides yunnanense</name>
    <dbReference type="NCBI Taxonomy" id="278209"/>
    <lineage>
        <taxon>Bacteria</taxon>
        <taxon>Bacillati</taxon>
        <taxon>Actinomycetota</taxon>
        <taxon>Actinomycetes</taxon>
        <taxon>Mycobacteriales</taxon>
        <taxon>Nocardiaceae</taxon>
        <taxon>Rhodococcoides</taxon>
    </lineage>
</organism>
<proteinExistence type="predicted"/>
<dbReference type="EMBL" id="JAWLJX010000009">
    <property type="protein sequence ID" value="MDV6263936.1"/>
    <property type="molecule type" value="Genomic_DNA"/>
</dbReference>
<accession>A0ABU4BIM3</accession>
<evidence type="ECO:0000313" key="2">
    <source>
        <dbReference type="EMBL" id="MDV6263936.1"/>
    </source>
</evidence>
<comment type="caution">
    <text evidence="2">The sequence shown here is derived from an EMBL/GenBank/DDBJ whole genome shotgun (WGS) entry which is preliminary data.</text>
</comment>
<reference evidence="2 3" key="1">
    <citation type="submission" date="2023-10" db="EMBL/GenBank/DDBJ databases">
        <title>Development of a sustainable strategy for remediation of hydrocarbon-contaminated territories based on the waste exchange concept.</title>
        <authorList>
            <person name="Krivoruchko A."/>
        </authorList>
    </citation>
    <scope>NUCLEOTIDE SEQUENCE [LARGE SCALE GENOMIC DNA]</scope>
    <source>
        <strain evidence="2 3">IEGM 1323</strain>
    </source>
</reference>
<feature type="domain" description="SnoaL-like" evidence="1">
    <location>
        <begin position="9"/>
        <end position="134"/>
    </location>
</feature>
<name>A0ABU4BIM3_9NOCA</name>
<dbReference type="InterPro" id="IPR037401">
    <property type="entry name" value="SnoaL-like"/>
</dbReference>